<dbReference type="Proteomes" id="UP000292702">
    <property type="component" value="Unassembled WGS sequence"/>
</dbReference>
<keyword evidence="1" id="KW-0732">Signal</keyword>
<dbReference type="InterPro" id="IPR008972">
    <property type="entry name" value="Cupredoxin"/>
</dbReference>
<comment type="caution">
    <text evidence="2">The sequence shown here is derived from an EMBL/GenBank/DDBJ whole genome shotgun (WGS) entry which is preliminary data.</text>
</comment>
<evidence type="ECO:0000313" key="3">
    <source>
        <dbReference type="Proteomes" id="UP000292702"/>
    </source>
</evidence>
<proteinExistence type="predicted"/>
<dbReference type="InterPro" id="IPR052953">
    <property type="entry name" value="Ser-rich/MCO-related"/>
</dbReference>
<dbReference type="PANTHER" id="PTHR34883:SF15">
    <property type="entry name" value="EXTRACELLULAR SERINE-RICH PROTEIN"/>
    <property type="match status" value="1"/>
</dbReference>
<protein>
    <recommendedName>
        <fullName evidence="4">Phytocyanin domain-containing protein</fullName>
    </recommendedName>
</protein>
<dbReference type="AlphaFoldDB" id="A0A4R0RP02"/>
<keyword evidence="3" id="KW-1185">Reference proteome</keyword>
<reference evidence="2 3" key="1">
    <citation type="submission" date="2018-11" db="EMBL/GenBank/DDBJ databases">
        <title>Genome assembly of Steccherinum ochraceum LE-BIN_3174, the white-rot fungus of the Steccherinaceae family (The Residual Polyporoid clade, Polyporales, Basidiomycota).</title>
        <authorList>
            <person name="Fedorova T.V."/>
            <person name="Glazunova O.A."/>
            <person name="Landesman E.O."/>
            <person name="Moiseenko K.V."/>
            <person name="Psurtseva N.V."/>
            <person name="Savinova O.S."/>
            <person name="Shakhova N.V."/>
            <person name="Tyazhelova T.V."/>
            <person name="Vasina D.V."/>
        </authorList>
    </citation>
    <scope>NUCLEOTIDE SEQUENCE [LARGE SCALE GENOMIC DNA]</scope>
    <source>
        <strain evidence="2 3">LE-BIN_3174</strain>
    </source>
</reference>
<dbReference type="PANTHER" id="PTHR34883">
    <property type="entry name" value="SERINE-RICH PROTEIN, PUTATIVE-RELATED-RELATED"/>
    <property type="match status" value="1"/>
</dbReference>
<dbReference type="SUPFAM" id="SSF49503">
    <property type="entry name" value="Cupredoxins"/>
    <property type="match status" value="3"/>
</dbReference>
<evidence type="ECO:0008006" key="4">
    <source>
        <dbReference type="Google" id="ProtNLM"/>
    </source>
</evidence>
<feature type="signal peptide" evidence="1">
    <location>
        <begin position="1"/>
        <end position="19"/>
    </location>
</feature>
<dbReference type="EMBL" id="RWJN01000113">
    <property type="protein sequence ID" value="TCD67029.1"/>
    <property type="molecule type" value="Genomic_DNA"/>
</dbReference>
<evidence type="ECO:0000256" key="1">
    <source>
        <dbReference type="SAM" id="SignalP"/>
    </source>
</evidence>
<dbReference type="OrthoDB" id="1921208at2759"/>
<dbReference type="CDD" id="cd00920">
    <property type="entry name" value="Cupredoxin"/>
    <property type="match status" value="3"/>
</dbReference>
<accession>A0A4R0RP02</accession>
<evidence type="ECO:0000313" key="2">
    <source>
        <dbReference type="EMBL" id="TCD67029.1"/>
    </source>
</evidence>
<dbReference type="Gene3D" id="2.60.40.420">
    <property type="entry name" value="Cupredoxins - blue copper proteins"/>
    <property type="match status" value="3"/>
</dbReference>
<dbReference type="STRING" id="92696.A0A4R0RP02"/>
<organism evidence="2 3">
    <name type="scientific">Steccherinum ochraceum</name>
    <dbReference type="NCBI Taxonomy" id="92696"/>
    <lineage>
        <taxon>Eukaryota</taxon>
        <taxon>Fungi</taxon>
        <taxon>Dikarya</taxon>
        <taxon>Basidiomycota</taxon>
        <taxon>Agaricomycotina</taxon>
        <taxon>Agaricomycetes</taxon>
        <taxon>Polyporales</taxon>
        <taxon>Steccherinaceae</taxon>
        <taxon>Steccherinum</taxon>
    </lineage>
</organism>
<name>A0A4R0RP02_9APHY</name>
<sequence>MFSKTAIVAALAFVASASAASHTVIVGDKNGDTIYTPPYLNAAKGDNVIFQFEQKNHSAVQSTFDNPCTSNGGFNSGFHPVGANVTSNFPTFTIPVHDTKPIWVYCAQNAGLPTSHCGMGMVFAVNPAGKFDAFKQKALAIGAALKAGSSTSSAPPTQTSSAAGVQHTIVVGDANGDTIYTPPYLNANPGDELIFQFEQKNHSAVQSTFDNPCTSNGGFNSGFHPVAPGVTSNFPTFTVPVKDKNPIWVYCAQNANLPTSHCGMGMVFAANPGALFGAFKAKALAIGTELKAHAAASSAIASATARIGTITSVNPPPAATHTVVVGDANGDTIYTPPYLDANPGDKVLFQFEQKNHSVVSSTFDNPCTANGVFNSGFFPVAAGVTSNFPTFEITIKDKNPVWAYCAQNAGLPTSHCGMGMVWAANPGNKFGAFKAKALAIGAALKAADVTTTMTTTTTAKPTTVFKTFNSFHTPSPK</sequence>
<feature type="chain" id="PRO_5020620573" description="Phytocyanin domain-containing protein" evidence="1">
    <location>
        <begin position="20"/>
        <end position="477"/>
    </location>
</feature>
<gene>
    <name evidence="2" type="ORF">EIP91_000649</name>
</gene>